<reference evidence="2" key="2">
    <citation type="submission" date="2020-04" db="EMBL/GenBank/DDBJ databases">
        <authorList>
            <consortium name="NCBI Genome Project"/>
        </authorList>
    </citation>
    <scope>NUCLEOTIDE SEQUENCE</scope>
    <source>
        <strain evidence="2">CBS 342.82</strain>
    </source>
</reference>
<accession>A0A6J3M8Z3</accession>
<organism evidence="2">
    <name type="scientific">Dissoconium aciculare CBS 342.82</name>
    <dbReference type="NCBI Taxonomy" id="1314786"/>
    <lineage>
        <taxon>Eukaryota</taxon>
        <taxon>Fungi</taxon>
        <taxon>Dikarya</taxon>
        <taxon>Ascomycota</taxon>
        <taxon>Pezizomycotina</taxon>
        <taxon>Dothideomycetes</taxon>
        <taxon>Dothideomycetidae</taxon>
        <taxon>Mycosphaerellales</taxon>
        <taxon>Dissoconiaceae</taxon>
        <taxon>Dissoconium</taxon>
    </lineage>
</organism>
<dbReference type="RefSeq" id="XP_033461552.1">
    <property type="nucleotide sequence ID" value="XM_033599477.1"/>
</dbReference>
<proteinExistence type="predicted"/>
<dbReference type="AlphaFoldDB" id="A0A6J3M8Z3"/>
<keyword evidence="1" id="KW-1185">Reference proteome</keyword>
<reference evidence="2" key="1">
    <citation type="submission" date="2020-01" db="EMBL/GenBank/DDBJ databases">
        <authorList>
            <consortium name="DOE Joint Genome Institute"/>
            <person name="Haridas S."/>
            <person name="Albert R."/>
            <person name="Binder M."/>
            <person name="Bloem J."/>
            <person name="Labutti K."/>
            <person name="Salamov A."/>
            <person name="Andreopoulos B."/>
            <person name="Baker S.E."/>
            <person name="Barry K."/>
            <person name="Bills G."/>
            <person name="Bluhm B.H."/>
            <person name="Cannon C."/>
            <person name="Castanera R."/>
            <person name="Culley D.E."/>
            <person name="Daum C."/>
            <person name="Ezra D."/>
            <person name="Gonzalez J.B."/>
            <person name="Henrissat B."/>
            <person name="Kuo A."/>
            <person name="Liang C."/>
            <person name="Lipzen A."/>
            <person name="Lutzoni F."/>
            <person name="Magnuson J."/>
            <person name="Mondo S."/>
            <person name="Nolan M."/>
            <person name="Ohm R."/>
            <person name="Pangilinan J."/>
            <person name="Park H.-J."/>
            <person name="Ramirez L."/>
            <person name="Alfaro M."/>
            <person name="Sun H."/>
            <person name="Tritt A."/>
            <person name="Yoshinaga Y."/>
            <person name="Zwiers L.-H."/>
            <person name="Turgeon B.G."/>
            <person name="Goodwin S.B."/>
            <person name="Spatafora J.W."/>
            <person name="Crous P.W."/>
            <person name="Grigoriev I.V."/>
        </authorList>
    </citation>
    <scope>NUCLEOTIDE SEQUENCE</scope>
    <source>
        <strain evidence="2">CBS 342.82</strain>
    </source>
</reference>
<reference evidence="2" key="3">
    <citation type="submission" date="2025-08" db="UniProtKB">
        <authorList>
            <consortium name="RefSeq"/>
        </authorList>
    </citation>
    <scope>IDENTIFICATION</scope>
    <source>
        <strain evidence="2">CBS 342.82</strain>
    </source>
</reference>
<evidence type="ECO:0000313" key="1">
    <source>
        <dbReference type="Proteomes" id="UP000504637"/>
    </source>
</evidence>
<dbReference type="GeneID" id="54357276"/>
<dbReference type="Proteomes" id="UP000504637">
    <property type="component" value="Unplaced"/>
</dbReference>
<name>A0A6J3M8Z3_9PEZI</name>
<gene>
    <name evidence="2" type="ORF">K489DRAFT_184028</name>
</gene>
<sequence length="163" mass="18730">MIVKRSKLGFITLAIPRKKTASCARRWSGTAAWIERHGEHTPVEVPEDVERSPGWRRWQNTRSPEQPLDLLLSSDVKISTDLPASCAIPRKILRALSHRWWSCVELIGGMECSLYAQNYRKEACFSGDWTNCEYDPRNHTKGVQFVLYLANFDNSWMPCACDD</sequence>
<protein>
    <submittedName>
        <fullName evidence="2">Uncharacterized protein</fullName>
    </submittedName>
</protein>
<evidence type="ECO:0000313" key="2">
    <source>
        <dbReference type="RefSeq" id="XP_033461552.1"/>
    </source>
</evidence>